<keyword evidence="3" id="KW-1185">Reference proteome</keyword>
<dbReference type="InParanoid" id="A0A0C2ZI69"/>
<feature type="region of interest" description="Disordered" evidence="1">
    <location>
        <begin position="1"/>
        <end position="61"/>
    </location>
</feature>
<gene>
    <name evidence="2" type="ORF">SCLCIDRAFT_32645</name>
</gene>
<name>A0A0C2ZI69_9AGAM</name>
<sequence length="261" mass="29849">MPSIMDEINEHLRQEREQQQQAVDSHSTSPQPEQGPDSPSFSWEFTNTTTSHNAQRPIIPRHRCERSRSMAEFTSVSSTLGRCNREPLELEEWSTPTKRQLTDFAQEVCADLGVPVAQCDMIVEKSQLPVQKTLVMVMAMLVRNDAVREELAVRQYVSSKEFKENVWGKLKVMLLDPRISNYKDGLLQRALRHIRLNPRIYKISSDVQQAVSSRLFSVEVSAALVYHRNQIKKKVPVSKLDQVAEVWMRIKGTDASTNSSI</sequence>
<protein>
    <submittedName>
        <fullName evidence="2">Uncharacterized protein</fullName>
    </submittedName>
</protein>
<evidence type="ECO:0000256" key="1">
    <source>
        <dbReference type="SAM" id="MobiDB-lite"/>
    </source>
</evidence>
<accession>A0A0C2ZI69</accession>
<organism evidence="2 3">
    <name type="scientific">Scleroderma citrinum Foug A</name>
    <dbReference type="NCBI Taxonomy" id="1036808"/>
    <lineage>
        <taxon>Eukaryota</taxon>
        <taxon>Fungi</taxon>
        <taxon>Dikarya</taxon>
        <taxon>Basidiomycota</taxon>
        <taxon>Agaricomycotina</taxon>
        <taxon>Agaricomycetes</taxon>
        <taxon>Agaricomycetidae</taxon>
        <taxon>Boletales</taxon>
        <taxon>Sclerodermatineae</taxon>
        <taxon>Sclerodermataceae</taxon>
        <taxon>Scleroderma</taxon>
    </lineage>
</organism>
<dbReference type="OrthoDB" id="3244593at2759"/>
<reference evidence="3" key="2">
    <citation type="submission" date="2015-01" db="EMBL/GenBank/DDBJ databases">
        <title>Evolutionary Origins and Diversification of the Mycorrhizal Mutualists.</title>
        <authorList>
            <consortium name="DOE Joint Genome Institute"/>
            <consortium name="Mycorrhizal Genomics Consortium"/>
            <person name="Kohler A."/>
            <person name="Kuo A."/>
            <person name="Nagy L.G."/>
            <person name="Floudas D."/>
            <person name="Copeland A."/>
            <person name="Barry K.W."/>
            <person name="Cichocki N."/>
            <person name="Veneault-Fourrey C."/>
            <person name="LaButti K."/>
            <person name="Lindquist E.A."/>
            <person name="Lipzen A."/>
            <person name="Lundell T."/>
            <person name="Morin E."/>
            <person name="Murat C."/>
            <person name="Riley R."/>
            <person name="Ohm R."/>
            <person name="Sun H."/>
            <person name="Tunlid A."/>
            <person name="Henrissat B."/>
            <person name="Grigoriev I.V."/>
            <person name="Hibbett D.S."/>
            <person name="Martin F."/>
        </authorList>
    </citation>
    <scope>NUCLEOTIDE SEQUENCE [LARGE SCALE GENOMIC DNA]</scope>
    <source>
        <strain evidence="3">Foug A</strain>
    </source>
</reference>
<proteinExistence type="predicted"/>
<feature type="compositionally biased region" description="Basic and acidic residues" evidence="1">
    <location>
        <begin position="8"/>
        <end position="18"/>
    </location>
</feature>
<evidence type="ECO:0000313" key="2">
    <source>
        <dbReference type="EMBL" id="KIM52477.1"/>
    </source>
</evidence>
<dbReference type="Proteomes" id="UP000053989">
    <property type="component" value="Unassembled WGS sequence"/>
</dbReference>
<reference evidence="2 3" key="1">
    <citation type="submission" date="2014-04" db="EMBL/GenBank/DDBJ databases">
        <authorList>
            <consortium name="DOE Joint Genome Institute"/>
            <person name="Kuo A."/>
            <person name="Kohler A."/>
            <person name="Nagy L.G."/>
            <person name="Floudas D."/>
            <person name="Copeland A."/>
            <person name="Barry K.W."/>
            <person name="Cichocki N."/>
            <person name="Veneault-Fourrey C."/>
            <person name="LaButti K."/>
            <person name="Lindquist E.A."/>
            <person name="Lipzen A."/>
            <person name="Lundell T."/>
            <person name="Morin E."/>
            <person name="Murat C."/>
            <person name="Sun H."/>
            <person name="Tunlid A."/>
            <person name="Henrissat B."/>
            <person name="Grigoriev I.V."/>
            <person name="Hibbett D.S."/>
            <person name="Martin F."/>
            <person name="Nordberg H.P."/>
            <person name="Cantor M.N."/>
            <person name="Hua S.X."/>
        </authorList>
    </citation>
    <scope>NUCLEOTIDE SEQUENCE [LARGE SCALE GENOMIC DNA]</scope>
    <source>
        <strain evidence="2 3">Foug A</strain>
    </source>
</reference>
<evidence type="ECO:0000313" key="3">
    <source>
        <dbReference type="Proteomes" id="UP000053989"/>
    </source>
</evidence>
<dbReference type="AlphaFoldDB" id="A0A0C2ZI69"/>
<feature type="compositionally biased region" description="Polar residues" evidence="1">
    <location>
        <begin position="22"/>
        <end position="54"/>
    </location>
</feature>
<dbReference type="HOGENOM" id="CLU_1066205_0_0_1"/>
<dbReference type="EMBL" id="KN822210">
    <property type="protein sequence ID" value="KIM52477.1"/>
    <property type="molecule type" value="Genomic_DNA"/>
</dbReference>